<evidence type="ECO:0000313" key="2">
    <source>
        <dbReference type="Proteomes" id="UP001620461"/>
    </source>
</evidence>
<evidence type="ECO:0000313" key="1">
    <source>
        <dbReference type="EMBL" id="MFK2899327.1"/>
    </source>
</evidence>
<dbReference type="RefSeq" id="WP_404545009.1">
    <property type="nucleotide sequence ID" value="NZ_JADIKJ010000002.1"/>
</dbReference>
<name>A0ABW8JE11_9GAMM</name>
<keyword evidence="2" id="KW-1185">Reference proteome</keyword>
<proteinExistence type="predicted"/>
<reference evidence="1 2" key="1">
    <citation type="submission" date="2020-10" db="EMBL/GenBank/DDBJ databases">
        <title>Phylogeny of dyella-like bacteria.</title>
        <authorList>
            <person name="Fu J."/>
        </authorList>
    </citation>
    <scope>NUCLEOTIDE SEQUENCE [LARGE SCALE GENOMIC DNA]</scope>
    <source>
        <strain evidence="1 2">JP1</strain>
    </source>
</reference>
<dbReference type="Proteomes" id="UP001620461">
    <property type="component" value="Unassembled WGS sequence"/>
</dbReference>
<dbReference type="PANTHER" id="PTHR35866">
    <property type="entry name" value="PUTATIVE-RELATED"/>
    <property type="match status" value="1"/>
</dbReference>
<sequence>MANLNFSCVACGKCCHDLRLPLTRNEAIDWIARGDTVELLCEALPWLEEPEPSNLHALHKRRRSFASMSGNLRIRVIVILTAIYVGPCPNLDEDFRCRIYATRPHVCRVYPAEINPLIALAPANKLCPPEAWVSSVPLVRDDQVVEPEAKLHIALSRDEDEHEALFKQRLCAELGIGSAGLSNEGFAIHAPAAELLLKALRNEARAEHQSNPSWTIVSNQAATVDALRAAGADSALSSNTSTGSSRYVGFRADAAVAGKAGS</sequence>
<dbReference type="Pfam" id="PF03692">
    <property type="entry name" value="CxxCxxCC"/>
    <property type="match status" value="1"/>
</dbReference>
<dbReference type="EMBL" id="JADIKJ010000002">
    <property type="protein sequence ID" value="MFK2899327.1"/>
    <property type="molecule type" value="Genomic_DNA"/>
</dbReference>
<accession>A0ABW8JE11</accession>
<protein>
    <submittedName>
        <fullName evidence="1">YkgJ family cysteine cluster protein</fullName>
    </submittedName>
</protein>
<comment type="caution">
    <text evidence="1">The sequence shown here is derived from an EMBL/GenBank/DDBJ whole genome shotgun (WGS) entry which is preliminary data.</text>
</comment>
<dbReference type="InterPro" id="IPR005358">
    <property type="entry name" value="Puta_zinc/iron-chelating_dom"/>
</dbReference>
<organism evidence="1 2">
    <name type="scientific">Dyella jejuensis</name>
    <dbReference type="NCBI Taxonomy" id="1432009"/>
    <lineage>
        <taxon>Bacteria</taxon>
        <taxon>Pseudomonadati</taxon>
        <taxon>Pseudomonadota</taxon>
        <taxon>Gammaproteobacteria</taxon>
        <taxon>Lysobacterales</taxon>
        <taxon>Rhodanobacteraceae</taxon>
        <taxon>Dyella</taxon>
    </lineage>
</organism>
<dbReference type="PANTHER" id="PTHR35866:SF2">
    <property type="entry name" value="YKGJ FAMILY CYSTEINE CLUSTER PROTEIN"/>
    <property type="match status" value="1"/>
</dbReference>
<gene>
    <name evidence="1" type="ORF">ISP15_03200</name>
</gene>